<dbReference type="FunFam" id="1.20.58.60:FF:000112">
    <property type="entry name" value="nesprin-1 isoform X4"/>
    <property type="match status" value="1"/>
</dbReference>
<feature type="compositionally biased region" description="Basic and acidic residues" evidence="11">
    <location>
        <begin position="2798"/>
        <end position="2812"/>
    </location>
</feature>
<keyword evidence="13" id="KW-1185">Reference proteome</keyword>
<dbReference type="OrthoDB" id="18853at2759"/>
<comment type="subcellular location">
    <subcellularLocation>
        <location evidence="8">Nucleus outer membrane</location>
        <topology evidence="8">Single-pass type IV membrane protein</topology>
    </subcellularLocation>
</comment>
<dbReference type="CDD" id="cd00176">
    <property type="entry name" value="SPEC"/>
    <property type="match status" value="4"/>
</dbReference>
<dbReference type="InterPro" id="IPR056887">
    <property type="entry name" value="SYNE1/2_dom"/>
</dbReference>
<dbReference type="FunFam" id="1.20.58.60:FF:000115">
    <property type="entry name" value="nesprin-2 isoform X2"/>
    <property type="match status" value="1"/>
</dbReference>
<protein>
    <submittedName>
        <fullName evidence="14">Nesprin-2-like</fullName>
    </submittedName>
</protein>
<evidence type="ECO:0000256" key="3">
    <source>
        <dbReference type="ARBA" id="ARBA00022692"/>
    </source>
</evidence>
<dbReference type="InterPro" id="IPR018159">
    <property type="entry name" value="Spectrin/alpha-actinin"/>
</dbReference>
<organism evidence="13 14">
    <name type="scientific">Microcaecilia unicolor</name>
    <dbReference type="NCBI Taxonomy" id="1415580"/>
    <lineage>
        <taxon>Eukaryota</taxon>
        <taxon>Metazoa</taxon>
        <taxon>Chordata</taxon>
        <taxon>Craniata</taxon>
        <taxon>Vertebrata</taxon>
        <taxon>Euteleostomi</taxon>
        <taxon>Amphibia</taxon>
        <taxon>Gymnophiona</taxon>
        <taxon>Siphonopidae</taxon>
        <taxon>Microcaecilia</taxon>
    </lineage>
</organism>
<dbReference type="GO" id="GO:0005640">
    <property type="term" value="C:nuclear outer membrane"/>
    <property type="evidence" value="ECO:0007669"/>
    <property type="project" value="UniProtKB-SubCell"/>
</dbReference>
<keyword evidence="4" id="KW-0677">Repeat</keyword>
<evidence type="ECO:0000256" key="10">
    <source>
        <dbReference type="SAM" id="Coils"/>
    </source>
</evidence>
<dbReference type="FunCoup" id="A0A6P7Z562">
    <property type="interactions" value="1230"/>
</dbReference>
<feature type="region of interest" description="Disordered" evidence="11">
    <location>
        <begin position="4343"/>
        <end position="4370"/>
    </location>
</feature>
<dbReference type="Pfam" id="PF00435">
    <property type="entry name" value="Spectrin"/>
    <property type="match status" value="4"/>
</dbReference>
<feature type="coiled-coil region" evidence="10">
    <location>
        <begin position="1464"/>
        <end position="1607"/>
    </location>
</feature>
<dbReference type="PROSITE" id="PS51049">
    <property type="entry name" value="KASH"/>
    <property type="match status" value="1"/>
</dbReference>
<feature type="compositionally biased region" description="Basic and acidic residues" evidence="11">
    <location>
        <begin position="805"/>
        <end position="818"/>
    </location>
</feature>
<feature type="region of interest" description="Disordered" evidence="11">
    <location>
        <begin position="6767"/>
        <end position="6793"/>
    </location>
</feature>
<dbReference type="FunFam" id="1.20.58.60:FF:000126">
    <property type="entry name" value="Spectrin repeat containing, nuclear envelope 1a"/>
    <property type="match status" value="1"/>
</dbReference>
<feature type="topological domain" description="Cytoplasmic" evidence="9">
    <location>
        <begin position="1"/>
        <end position="6806"/>
    </location>
</feature>
<proteinExistence type="inferred from homology"/>
<feature type="compositionally biased region" description="Basic and acidic residues" evidence="11">
    <location>
        <begin position="3117"/>
        <end position="3159"/>
    </location>
</feature>
<feature type="compositionally biased region" description="Basic and acidic residues" evidence="11">
    <location>
        <begin position="3177"/>
        <end position="3186"/>
    </location>
</feature>
<feature type="region of interest" description="Disordered" evidence="11">
    <location>
        <begin position="2728"/>
        <end position="2752"/>
    </location>
</feature>
<dbReference type="SMART" id="SM00150">
    <property type="entry name" value="SPEC"/>
    <property type="match status" value="14"/>
</dbReference>
<keyword evidence="10" id="KW-0175">Coiled coil</keyword>
<dbReference type="InParanoid" id="A0A6P7Z562"/>
<evidence type="ECO:0000259" key="12">
    <source>
        <dbReference type="PROSITE" id="PS51049"/>
    </source>
</evidence>
<feature type="region of interest" description="Disordered" evidence="11">
    <location>
        <begin position="6286"/>
        <end position="6311"/>
    </location>
</feature>
<evidence type="ECO:0000256" key="8">
    <source>
        <dbReference type="ARBA" id="ARBA00046312"/>
    </source>
</evidence>
<keyword evidence="3 9" id="KW-0812">Transmembrane</keyword>
<feature type="compositionally biased region" description="Acidic residues" evidence="11">
    <location>
        <begin position="6292"/>
        <end position="6307"/>
    </location>
</feature>
<feature type="coiled-coil region" evidence="10">
    <location>
        <begin position="5089"/>
        <end position="5116"/>
    </location>
</feature>
<feature type="domain" description="KASH" evidence="12">
    <location>
        <begin position="6798"/>
        <end position="6857"/>
    </location>
</feature>
<reference evidence="14" key="1">
    <citation type="submission" date="2025-08" db="UniProtKB">
        <authorList>
            <consortium name="RefSeq"/>
        </authorList>
    </citation>
    <scope>IDENTIFICATION</scope>
</reference>
<dbReference type="GeneID" id="115477722"/>
<dbReference type="InterPro" id="IPR002017">
    <property type="entry name" value="Spectrin_repeat"/>
</dbReference>
<feature type="coiled-coil region" evidence="10">
    <location>
        <begin position="969"/>
        <end position="996"/>
    </location>
</feature>
<evidence type="ECO:0000256" key="7">
    <source>
        <dbReference type="ARBA" id="ARBA00023242"/>
    </source>
</evidence>
<feature type="region of interest" description="Disordered" evidence="11">
    <location>
        <begin position="3008"/>
        <end position="3029"/>
    </location>
</feature>
<dbReference type="InterPro" id="IPR012315">
    <property type="entry name" value="KASH"/>
</dbReference>
<dbReference type="SMART" id="SM01249">
    <property type="entry name" value="KASH"/>
    <property type="match status" value="1"/>
</dbReference>
<evidence type="ECO:0000256" key="2">
    <source>
        <dbReference type="ARBA" id="ARBA00022553"/>
    </source>
</evidence>
<dbReference type="PANTHER" id="PTHR14514">
    <property type="entry name" value="PKA ANCHORING PROTEIN"/>
    <property type="match status" value="1"/>
</dbReference>
<evidence type="ECO:0000256" key="1">
    <source>
        <dbReference type="ARBA" id="ARBA00008619"/>
    </source>
</evidence>
<keyword evidence="2" id="KW-0597">Phosphoprotein</keyword>
<evidence type="ECO:0000256" key="5">
    <source>
        <dbReference type="ARBA" id="ARBA00022989"/>
    </source>
</evidence>
<evidence type="ECO:0000256" key="9">
    <source>
        <dbReference type="PROSITE-ProRule" id="PRU00385"/>
    </source>
</evidence>
<feature type="coiled-coil region" evidence="10">
    <location>
        <begin position="623"/>
        <end position="685"/>
    </location>
</feature>
<keyword evidence="5" id="KW-1133">Transmembrane helix</keyword>
<feature type="coiled-coil region" evidence="10">
    <location>
        <begin position="5322"/>
        <end position="5356"/>
    </location>
</feature>
<name>A0A6P7Z562_9AMPH</name>
<dbReference type="PANTHER" id="PTHR14514:SF4">
    <property type="entry name" value="NESPRIN-2"/>
    <property type="match status" value="1"/>
</dbReference>
<feature type="compositionally biased region" description="Basic and acidic residues" evidence="11">
    <location>
        <begin position="3769"/>
        <end position="3786"/>
    </location>
</feature>
<dbReference type="FunFam" id="1.20.58.60:FF:000073">
    <property type="entry name" value="Nesprin-1 isoform 1"/>
    <property type="match status" value="1"/>
</dbReference>
<feature type="region of interest" description="Disordered" evidence="11">
    <location>
        <begin position="6405"/>
        <end position="6431"/>
    </location>
</feature>
<dbReference type="Proteomes" id="UP000515156">
    <property type="component" value="Chromosome 9"/>
</dbReference>
<keyword evidence="6 9" id="KW-0472">Membrane</keyword>
<feature type="topological domain" description="Perinuclear space" evidence="9">
    <location>
        <begin position="6828"/>
        <end position="6857"/>
    </location>
</feature>
<dbReference type="KEGG" id="muo:115477722"/>
<feature type="region of interest" description="Disordered" evidence="11">
    <location>
        <begin position="796"/>
        <end position="818"/>
    </location>
</feature>
<feature type="compositionally biased region" description="Polar residues" evidence="11">
    <location>
        <begin position="6784"/>
        <end position="6793"/>
    </location>
</feature>
<feature type="compositionally biased region" description="Basic and acidic residues" evidence="11">
    <location>
        <begin position="161"/>
        <end position="182"/>
    </location>
</feature>
<evidence type="ECO:0000313" key="14">
    <source>
        <dbReference type="RefSeq" id="XP_030070635.1"/>
    </source>
</evidence>
<dbReference type="Pfam" id="PF25035">
    <property type="entry name" value="SYNE1"/>
    <property type="match status" value="1"/>
</dbReference>
<sequence>MKLGVTKAPTKEDQKFKETIGDIHSTAEEDQKFEEKLGDGHVPSKDQTFEEKLGVAHVPSKDQKFKEKLVVNQAPSENQKVKKKVKKMLGVTKAPAEEDQIGVTHAPAEEDQKFKEKLGVPHEPFEDQKFKEMFVSTHAPAELDQKLKQNLGVAHVPSDGQKFKEKLGVSHAPYEDQKDKMKLGVTKAPTKEDQKFKETIGDIHSTAEEDQKFEEKLGDGHVPSKDQTFEEKLGVAHVPSKDQKFKEKLVVNQAPSENQKVKKKVKKMLGVTKAPAEEDQIGVTHAPAEEDQKFKEKLGVPHEPFEDQKFKEKIVDAHSTSKEDQKFKEKLGVAHVPSADQKFKGKLDVTQPPAEKDQKFKEKLGDIHSPAEEDQKFEEKLGVAHVPSKDQKFKEKLVVTQAPSENQKVKKMLGVTKVPAEEDQIGVTHAPAEEDQKFKEKIVDTHSTAEKDQKFEEKLDVAHVCSEDQKFKGKLDIAQPSAEKDQKFKEKLSVTQAPSEDQKVKKKVKKKLGVTKASAEEDQKFKDNAQNISAWIDNVRAALNGLKSVEGSKAQLVEKTHQMMEIISLKDEGDAKIKDLKRTKMNGNSAVQQTILDLQKEWEQIMHSATEQHSFQEQILHQRDRYMQDKKDLRLRLAELQKKQELICFDPQFNMQEKQAQLINCKNLLQEAECLTSALNDLKLQGEQLLDYTQDSCFGGELWLEIKHLHEHLLIRLQDLIQKLEYQDYYKDQNQSGKPRSEVDSFPPELLNGTDVAAYRTVVHQKMQNVQELEGPLGPKEETSGMSSITEAVKQNATPLAHQTTKNETEHTGLSERQESVKQVIKNIARDSVKTKHELFDITEDKENNMRKEIQPGTQILISTMENLMESSAIGKADGIMDEQTRAEHDDGEEPLKMQHWLQRTRIELDTYQKSPCDEDKLAEKISNIQAIHADILQKQIELDMIASKHETVERLAKLEGRGNPDLEMQEARNQLQKLLLDCDSYKRQLESLQTALGSCYIHLHQVPSLLNSIQLKMNEDKQPSSDYREIIVADVQPLYDEVQHHFGYLDTICSQALSLKVSNNAEKERKKVREKWEPLMMHLDKELIYKKPFSSESQASAGVERAEQKVVQLKNRAIELDIALANEQIEEVEKMYHQCAKKKDEALCLKKDSNLPSTEHAISQWDRLLHELSMLKANKERLRNQVKGYHDALNSVQSSVKTLSIERENIKLGPINSSVCLLERIQQFMTALLKEKCGLKKLKIEQENVSKYLPYIDKKVTENQMKRLEQWWEHTEQSTEKKHHQLVAEVSDFNFYMGKIENFQRSIQGAQKLLDEYNSAQGEENKASIMLTTQLQAIKSNFFHFKDIAELQMKRIWGQQERDTLGYSINNLQKQLEVLEEQAKDKDETTNSNTKKSEFMRSLKETNAWIKDSHKKIIFDHTVRLFPDSVQTQINSYKSVQSDIPNHKATIESLANEAKHFVLEVNQQEAADISNTVKELQDSYQALVTKSPQRLQQLESGLEKRERLFAEIEKLHSWVHHLETMTMAEASKQITRPELDQQIQFLKEKAEELKEIEGLLSSLLKDSQDTHKELNIFEQMFLAERLSNLKNVALRLQRLLKSKSQQADEKLGIYMELSSRICALEQELNDIMQDKLEVDWQTEIQADQDIERKLRVAKDRILEVHSTLSQISKYKEIFEYAGLAWDTSPLEQLHMLYLKVKADQEEKVKRANKLDVEYNRYQALKSKIKILITNIKKEVDMVTKNSDLEATQLLCHKVRKVIFLIQETENQLNTTDVFDASWKEIEVKEMKGQLGEMDRVHQLLCNRIAELQPKYASDRDTRSKLEDNLCILQQSQSELQQPLLIDLDVNQIENEKLKCEALEERIKEDMCFIKSVPSEEQEGLKEILHKLNDQELQFMTQLSSHMNSLNETLKTIKKHEKAAQRAAKLLNEFEANVLINKVDLDVLEHSPLQSLLNSEPQKEQFESTVAELQEVTCQLEKICNPTAKQQLQSILQEVTRKQIHLTEDSERYNADLTRYFEKYQRYKETKQNICANLSILEKTLRESFSRTSKSYKDALQQLEQSKALVIKTESIKEDLTKLRQDSRDICAVCKERDSLLVMKTVSVLWDRWLYLLETAKEWEVTCEEVKQHWKFVNEEIEREMIILDNFHEELPGGSEDLVRKDALLESLACINRYEENIARQELLLLLLLHHVKVIWATSENSEETKALPAVQDIQSMEEKCKNLCKKIQKRKQLVQSEIQNRDQIKEEIKAVMDSLLNTSSCFQNLCDIDPNEKATRLTELQDLINKEKLKIDDIMEKLRIKYSNMDTILPEEIETQVEECKRVLQDMDNKVKDEVLQSSPQYMMNKKVEEINNGLQTVEKMLQQKSENLVKAKEIQKKIWDELDHWHSRLNELDSEVQDFAEEDPDQAQTWMDSLMSPHQLYQQVSKRSERRTALLNKGASKMEECDELLKNIKLWIENTNNLLTGETKYDSAKSLSKHASALQMALEDSEQKQNILHDIYTGLDELSIFETNITAERIDELNSEVALLQQKIMGRLPQLQHIADDVAAIEMEVKVLDKRVSTIKTILSSTDVVDISPLQRLKHGHVILENIDSMKKTIADIEDFKAVLNISDPGVHCLSVFRKTFRLSKCMAELEKITEKHNELVEPVIKEVAELDQELEKLKQVSKNLLEHSENTSFVHTDASSQENSEVLDRRKRLNERKEEVLMSMQNLLMELLSPLQQEDQETEDDSPLPQAPEDTSLGNRDMHLPQLKMKGSLFLLPSLAEETEESSFSSEKEDEAADEVPSICPQEEEHHQNSEDTKTDDILQLDTRADSILQLDTRTDGIPWVDTRTDGILQLETRTDGILQLDTRADDILRENTGTDDILKLDTGTDGIPQLDKRADGILQVDTGTDGIMQLDTRTDGILQVEARTDGIPQLETRKDGIQREARTDGIPQLETRKDGIQWVDTRTDGIPQLETRTDGIPRVDTRTDGILQVDTRTDGISQIETRTDGIPRVDTRTDGIPQLDTRTDDSPRVDTRTDGIPQLVTRTDGIPRVDTRTDGIPQLETRTDGIPRVDTRTDVILQLVTRTDDSPWVDTRTDGFPQLESRTDGIPRVDTRTDGILQLDTRTDDSPRLETRTGGRPREDTRKDGIQQLETRTDGIPRVDTRTDGIPQLETRTDGFPQVDTRTDGIPRVDTRTDGIQRVDTRTDGILQLETRTDGSPWVDTRKDGILQLETRTDGIPRVETRTDGIDIRTAGSPQLETRTDDIPRVDTRTAGIPQLVTRTDGIPRVDTRKDGILQLDTRTDDSPRVDTRTDGIPQLDTRTDGIPRVDIRTAGSPWVDTRTDGIPQLETRSDDIPRVETRTDGIPQVDTRTDGIPQLETRTDGIPWVDTRTDGIPQVDTRTDGILQLDTRTYDSPRVETRTDGIDTRAAGIPQLETRTDGIPRVDTRRDGIPRVDTRKDGILQLDTRTDGIPRVDTRTAGSPWVETRTDGIPRVDTRTAGIPQLETRTDGIPWVDTRTDGIPQLETRSDDIPRVETRTDGIPRVDTRTAGIPQLETRTDGIPWVDTRKDGILQLDTRTDGIPRVDTRTDGIPQLETRSDDIPRVDTRTDGIPQLETRTDGIPRVETRTDGIDTRAAGIPQLETRTDGIPRVDTRKDGILQLDTRTDGIPRVNTRTAGSPWVDTRTDGIPQLETRTEGIPRVDTRTDGIPRVDTRTDGSPRVDTRKDGILQLETRTDGIPRVDTREDGILQLETRTDGIPWVDTRTDGIQQLDNRTDGSPRVYTRTDGRPQLETRTAGSPRVETRTDGIPQLETRTDGIPRVDTRTDGIPQLETRTDGILRVETRTDGIPRVDTRKDGIPGVDTRTDGIPQLETRTDGILRVETRTDGIPRVDTRKDSILQLETRTDGIPGVDTRTDGIPRVDTRKGGILQLETRTDGIPGVDTRTDGIPQLETRTDGILRVETRTDGIPRVDTRKDGILQLETRTDGIPGVDTRTDGIPQLETRTDGILRVETRTDGIPRVDTRKDGILQLETRTDGIPGVDTMTDGIPRVATREDGILQLETRTDGIPGVDTRTDGIPQLETRTDCSLWVETMTDGIPRVDTRTDGIPQLQTRTDGIPWVDTRTDGILQLETRTDDIPLVDTRTDGILRVDTGTYGIQQGEQENSEKTVDSIKETEPEEIRHVCWAQVAELELWLEKVKLLLTTYKPNMQQQVEQQITDCQMKLKEIEQKVSLLGEGISWFHGTHREDESLTLKLNALKSELEKVQVMLQDKPSEEQVVNGVEMPSEIGKHPHITNADAPALSATSRQTVSKQNSLHQQKDLQMELHEQQDLTKHIAFYGEKMENQQLHDDSTTQDLHSRSEVPVPDKDVSALSSTSKDYKWQYLQTELSSKMKTPPDQHAGLEVTSPEAAAAASNICTLPRIPVFSFKYPTAEEVKSYCIQLGDLSKEEHITQTQKTPTVEASSTLEGKLFELFGMIIHCLNNLEEMFNMSTLSSEDAMTQLAHQEALSAELGKLHTEMMNKKDVLLKSLSGAGRTTDVICQCFNNIQAWLKLTHAVAISRSKSMKARLDQSCNYQNEIRTLYDTLTDKKSILHQPLNAKNGQSVEEQLQIANMNELELQDFESRVTALKDKGERLQIPVSNGQEVYKLEEALNDAWRTVRARQLDLNSALIRESLCERLLHGIAELVNIGEEKLKRSHSYRAKSKAALQLHLQNHKDFFHNLNNHVLLMQTFTTRIPPFVFSKKQQFWTDLSKQFTLLQERAVQYGIGLQCLLKDWTEFDADYASLSRELATLGSAVPSVSLVDETEERLLERISLFQQIMNNIDAKNAKLYETVREGKKLVAAVNCPELESQISKLEEQWLSFTRGVHHDLHKLQALLKHLICYNKESNELSMWLKSAYQRLNYWKQESLHASQDLDTVKSNIDSFYEFSREVDEKSSFKTSVISTGNQLVRLKETDTAMLRSSLEQFEQKWTDLITQIPTIHDKLHELQMDKLPSRKAIADLMVWVNRVDQQMKDKVPINSESSTSQLKDLLQEYKEHRKKMNHRQWIVEFVNQSLLQQSVCDVESNRYDRTEFAEYLGTLNLHWHKLQGSLNKKIQDLEQRLEHVTENENRVQTLSSWFDAQGDKLITLQKPSNLISAQDALMDCEDLEKQLALKSSAIDDLKQNLQKMGNDNEELLPDMEAIVNDLYEKKNDVTNKVMLLKSSLQSVLQYWKIYVEAFEKVQVMTSRLLYYQEHNKPHLLSLEALRNQVKNLQFVVDEAENNEGSWVKLQAAVNNLKNDSCSSAIELIEQKYKDAYSRWTQINQDTAKELQSAKALLQLLENYTDLYTTAAFRLEQLEEEYSQLSSSNVSEDNMMETLRKRIQDVHDLQQKLQNVKMTFLQISELVDQLVKEAGPMAPDIVLSDRLRSSQRIFDLERRLSEKSNEFKFTINQLEEFNQCLKTIEAHVKTSSDDLDELYLQDKDDTPEPFMAHLLALVALSPDIENLNEKSFRLPLSDISTKALQNLNRQWTQKIATALERCSELQRIQIEKMNFDQKYENWMKFLKKMEDGLSVDIAGKFEVLQQQQMICEMFQAEIFINQQILNSDVTKALHLLESGEVGDRTKFILKLTALKGEWQPVIKKVQQRKRDIDRCVKHWQHFSTSQQNLTKCLIETKCYVSTVNDQDCHSLCQLKKLIHDFKNKEIHLQTWKTDNWLVEETSKQVLAIAEPETEATLQKELSQLQDDWKDVESQVERMLKQLSSISQTWENCEKQIKELDDRIQDLKLKINVPLPEMYEDLQRSKEQDKELEESLADWNRLLEELSKMKTDLSHYIIAEDVIVLKEQVEYLHRQWEELCLRVAVRKQEIEDRLNAWTVFDEKNNEVCQWLTQMENKVLQTADINIEEMIEKLEKECVEEIKLRSENKLHLKQMGDELMKVSNATKSTEVEKKLNKINDRWQHLFDVIGARVKKLKETFIRIQQLEKEMSNLRTWLTRIESELSKPVVYDICDDQEIKKKLAEQQDLQQDIEQHRAGVASVLNICEGLLNDSDACANETECDSIQQTTRSLDRRWRNICAMSMQRRMKIEETWQLWQKFLDDYLRFEDWLNAAERTAASPNSAEVLYTSAKEELKKFEAFQRQIHERLTQLELINKQYRRLARENRTDSASKLKQMVHEGNQRWDNLQKRVAAILRRLKHFTNRKEEFEGTRDSILVWLTEMDLQLTNVEHFSESDIEDKKRQLNGFQREIALNINKIDQLIGSGELLIQKSEPIDAVLIEDEIDELLKYRQEVFGRVSRFHQRLTSRNPGMEDERETSENETDAEDSKEMQNGLWHKGTAGKRAHQEVFACHLMPPAPGHERSGRETPVSVDSIPLEWDHTVDVGGSSSHEDEDDGTYYSALSDVEITESPEAYLKMTTKTLKASSGKSDSEAHLWHSSDTQTPRKHQYQQTEMTGNLLSTETDVPYKATIKSSPSDDLNNAQHFSCILSDEVENDEGLVGIAAAEKQSGVIERWEIFQAQQLSHKLRVKQNRQQWQQLNSDLSNITSWLERTEAELDDLQKLEPATSLQATEYKVKKLKEILKAFDNYKALVISANLSSREFLQTDNAESKELQTRLQLVNLHWDVASHSLDTWKARLQSDLMQCQDFHERSQALLLWLGSAENRRCKAQITDPSVDPHIILEGQRELMHLEKELLERQPEVHSLQEISSYLLSKSGEEDYVEADEKIHVISRKLQQLLKQVSQDLKTTQQTLDMNSSVSAISGLDSADHHTSLLESDPALLQQKDDEDDVSEATNEHDTRSQNQSESTQEVSRPRSLFLRVLRAALPLQLLFLLLLLLACMVPVSEEDYSCTHANNFARSFYPMLSYTNGPPPT</sequence>
<dbReference type="SUPFAM" id="SSF46966">
    <property type="entry name" value="Spectrin repeat"/>
    <property type="match status" value="17"/>
</dbReference>
<comment type="similarity">
    <text evidence="1">Belongs to the nesprin family.</text>
</comment>
<evidence type="ECO:0000256" key="4">
    <source>
        <dbReference type="ARBA" id="ARBA00022737"/>
    </source>
</evidence>
<accession>A0A6P7Z562</accession>
<feature type="region of interest" description="Disordered" evidence="11">
    <location>
        <begin position="3769"/>
        <end position="3799"/>
    </location>
</feature>
<feature type="coiled-coil region" evidence="10">
    <location>
        <begin position="1097"/>
        <end position="1193"/>
    </location>
</feature>
<dbReference type="Pfam" id="PF10541">
    <property type="entry name" value="KASH"/>
    <property type="match status" value="1"/>
</dbReference>
<feature type="coiled-coil region" evidence="10">
    <location>
        <begin position="1363"/>
        <end position="1390"/>
    </location>
</feature>
<dbReference type="Gene3D" id="1.20.58.60">
    <property type="match status" value="11"/>
</dbReference>
<feature type="coiled-coil region" evidence="10">
    <location>
        <begin position="2651"/>
        <end position="2721"/>
    </location>
</feature>
<evidence type="ECO:0000313" key="13">
    <source>
        <dbReference type="Proteomes" id="UP000515156"/>
    </source>
</evidence>
<dbReference type="RefSeq" id="XP_030070635.1">
    <property type="nucleotide sequence ID" value="XM_030214775.1"/>
</dbReference>
<feature type="compositionally biased region" description="Basic and acidic residues" evidence="11">
    <location>
        <begin position="3017"/>
        <end position="3029"/>
    </location>
</feature>
<feature type="compositionally biased region" description="Basic and acidic residues" evidence="11">
    <location>
        <begin position="4343"/>
        <end position="4366"/>
    </location>
</feature>
<keyword evidence="7" id="KW-0539">Nucleus</keyword>
<feature type="coiled-coil region" evidence="10">
    <location>
        <begin position="2353"/>
        <end position="2408"/>
    </location>
</feature>
<feature type="region of interest" description="Disordered" evidence="11">
    <location>
        <begin position="2771"/>
        <end position="2813"/>
    </location>
</feature>
<feature type="region of interest" description="Disordered" evidence="11">
    <location>
        <begin position="3116"/>
        <end position="3186"/>
    </location>
</feature>
<feature type="region of interest" description="Disordered" evidence="11">
    <location>
        <begin position="158"/>
        <end position="197"/>
    </location>
</feature>
<gene>
    <name evidence="14" type="primary">LOC115477722</name>
</gene>
<evidence type="ECO:0000256" key="11">
    <source>
        <dbReference type="SAM" id="MobiDB-lite"/>
    </source>
</evidence>
<feature type="region of interest" description="Disordered" evidence="11">
    <location>
        <begin position="3699"/>
        <end position="3718"/>
    </location>
</feature>
<evidence type="ECO:0000256" key="6">
    <source>
        <dbReference type="ARBA" id="ARBA00023136"/>
    </source>
</evidence>
<feature type="coiled-coil region" evidence="10">
    <location>
        <begin position="6703"/>
        <end position="6734"/>
    </location>
</feature>
<feature type="coiled-coil region" evidence="10">
    <location>
        <begin position="5715"/>
        <end position="5809"/>
    </location>
</feature>